<dbReference type="Proteomes" id="UP000636949">
    <property type="component" value="Unassembled WGS sequence"/>
</dbReference>
<reference evidence="1" key="2">
    <citation type="submission" date="2020-09" db="EMBL/GenBank/DDBJ databases">
        <authorList>
            <person name="Sun Q."/>
            <person name="Zhou Y."/>
        </authorList>
    </citation>
    <scope>NUCLEOTIDE SEQUENCE</scope>
    <source>
        <strain evidence="1">CGMCC 1.15758</strain>
    </source>
</reference>
<keyword evidence="2" id="KW-1185">Reference proteome</keyword>
<dbReference type="EMBL" id="BMJS01000024">
    <property type="protein sequence ID" value="GGG02203.1"/>
    <property type="molecule type" value="Genomic_DNA"/>
</dbReference>
<evidence type="ECO:0000313" key="2">
    <source>
        <dbReference type="Proteomes" id="UP000636949"/>
    </source>
</evidence>
<comment type="caution">
    <text evidence="1">The sequence shown here is derived from an EMBL/GenBank/DDBJ whole genome shotgun (WGS) entry which is preliminary data.</text>
</comment>
<name>A0A8J2Z5H0_9GAMM</name>
<gene>
    <name evidence="1" type="ORF">GCM10010995_19550</name>
</gene>
<organism evidence="1 2">
    <name type="scientific">Cysteiniphilum litorale</name>
    <dbReference type="NCBI Taxonomy" id="2056700"/>
    <lineage>
        <taxon>Bacteria</taxon>
        <taxon>Pseudomonadati</taxon>
        <taxon>Pseudomonadota</taxon>
        <taxon>Gammaproteobacteria</taxon>
        <taxon>Thiotrichales</taxon>
        <taxon>Fastidiosibacteraceae</taxon>
        <taxon>Cysteiniphilum</taxon>
    </lineage>
</organism>
<reference evidence="1" key="1">
    <citation type="journal article" date="2014" name="Int. J. Syst. Evol. Microbiol.">
        <title>Complete genome sequence of Corynebacterium casei LMG S-19264T (=DSM 44701T), isolated from a smear-ripened cheese.</title>
        <authorList>
            <consortium name="US DOE Joint Genome Institute (JGI-PGF)"/>
            <person name="Walter F."/>
            <person name="Albersmeier A."/>
            <person name="Kalinowski J."/>
            <person name="Ruckert C."/>
        </authorList>
    </citation>
    <scope>NUCLEOTIDE SEQUENCE</scope>
    <source>
        <strain evidence="1">CGMCC 1.15758</strain>
    </source>
</reference>
<dbReference type="AlphaFoldDB" id="A0A8J2Z5H0"/>
<evidence type="ECO:0000313" key="1">
    <source>
        <dbReference type="EMBL" id="GGG02203.1"/>
    </source>
</evidence>
<sequence>MRADGLGKLELANPITMSNAIDFISKFIIYSFISEKHTIESRKESIIYQLFIIPYS</sequence>
<proteinExistence type="predicted"/>
<accession>A0A8J2Z5H0</accession>
<protein>
    <submittedName>
        <fullName evidence="1">Uncharacterized protein</fullName>
    </submittedName>
</protein>